<name>A0A0C3BR46_SERVB</name>
<dbReference type="AlphaFoldDB" id="A0A0C3BR46"/>
<reference evidence="3" key="2">
    <citation type="submission" date="2015-01" db="EMBL/GenBank/DDBJ databases">
        <title>Evolutionary Origins and Diversification of the Mycorrhizal Mutualists.</title>
        <authorList>
            <consortium name="DOE Joint Genome Institute"/>
            <consortium name="Mycorrhizal Genomics Consortium"/>
            <person name="Kohler A."/>
            <person name="Kuo A."/>
            <person name="Nagy L.G."/>
            <person name="Floudas D."/>
            <person name="Copeland A."/>
            <person name="Barry K.W."/>
            <person name="Cichocki N."/>
            <person name="Veneault-Fourrey C."/>
            <person name="LaButti K."/>
            <person name="Lindquist E.A."/>
            <person name="Lipzen A."/>
            <person name="Lundell T."/>
            <person name="Morin E."/>
            <person name="Murat C."/>
            <person name="Riley R."/>
            <person name="Ohm R."/>
            <person name="Sun H."/>
            <person name="Tunlid A."/>
            <person name="Henrissat B."/>
            <person name="Grigoriev I.V."/>
            <person name="Hibbett D.S."/>
            <person name="Martin F."/>
        </authorList>
    </citation>
    <scope>NUCLEOTIDE SEQUENCE [LARGE SCALE GENOMIC DNA]</scope>
    <source>
        <strain evidence="3">MAFF 305830</strain>
    </source>
</reference>
<dbReference type="OrthoDB" id="2126185at2759"/>
<protein>
    <submittedName>
        <fullName evidence="2">Uncharacterized protein</fullName>
    </submittedName>
</protein>
<feature type="transmembrane region" description="Helical" evidence="1">
    <location>
        <begin position="143"/>
        <end position="165"/>
    </location>
</feature>
<evidence type="ECO:0000256" key="1">
    <source>
        <dbReference type="SAM" id="Phobius"/>
    </source>
</evidence>
<feature type="transmembrane region" description="Helical" evidence="1">
    <location>
        <begin position="302"/>
        <end position="323"/>
    </location>
</feature>
<dbReference type="HOGENOM" id="CLU_037033_1_1_1"/>
<feature type="transmembrane region" description="Helical" evidence="1">
    <location>
        <begin position="223"/>
        <end position="239"/>
    </location>
</feature>
<organism evidence="2 3">
    <name type="scientific">Serendipita vermifera MAFF 305830</name>
    <dbReference type="NCBI Taxonomy" id="933852"/>
    <lineage>
        <taxon>Eukaryota</taxon>
        <taxon>Fungi</taxon>
        <taxon>Dikarya</taxon>
        <taxon>Basidiomycota</taxon>
        <taxon>Agaricomycotina</taxon>
        <taxon>Agaricomycetes</taxon>
        <taxon>Sebacinales</taxon>
        <taxon>Serendipitaceae</taxon>
        <taxon>Serendipita</taxon>
    </lineage>
</organism>
<evidence type="ECO:0000313" key="3">
    <source>
        <dbReference type="Proteomes" id="UP000054097"/>
    </source>
</evidence>
<keyword evidence="1" id="KW-0812">Transmembrane</keyword>
<feature type="transmembrane region" description="Helical" evidence="1">
    <location>
        <begin position="335"/>
        <end position="355"/>
    </location>
</feature>
<gene>
    <name evidence="2" type="ORF">M408DRAFT_98047</name>
</gene>
<keyword evidence="3" id="KW-1185">Reference proteome</keyword>
<feature type="transmembrane region" description="Helical" evidence="1">
    <location>
        <begin position="112"/>
        <end position="131"/>
    </location>
</feature>
<feature type="transmembrane region" description="Helical" evidence="1">
    <location>
        <begin position="12"/>
        <end position="32"/>
    </location>
</feature>
<feature type="transmembrane region" description="Helical" evidence="1">
    <location>
        <begin position="44"/>
        <end position="63"/>
    </location>
</feature>
<accession>A0A0C3BR46</accession>
<keyword evidence="1" id="KW-1133">Transmembrane helix</keyword>
<reference evidence="2 3" key="1">
    <citation type="submission" date="2014-04" db="EMBL/GenBank/DDBJ databases">
        <authorList>
            <consortium name="DOE Joint Genome Institute"/>
            <person name="Kuo A."/>
            <person name="Zuccaro A."/>
            <person name="Kohler A."/>
            <person name="Nagy L.G."/>
            <person name="Floudas D."/>
            <person name="Copeland A."/>
            <person name="Barry K.W."/>
            <person name="Cichocki N."/>
            <person name="Veneault-Fourrey C."/>
            <person name="LaButti K."/>
            <person name="Lindquist E.A."/>
            <person name="Lipzen A."/>
            <person name="Lundell T."/>
            <person name="Morin E."/>
            <person name="Murat C."/>
            <person name="Sun H."/>
            <person name="Tunlid A."/>
            <person name="Henrissat B."/>
            <person name="Grigoriev I.V."/>
            <person name="Hibbett D.S."/>
            <person name="Martin F."/>
            <person name="Nordberg H.P."/>
            <person name="Cantor M.N."/>
            <person name="Hua S.X."/>
        </authorList>
    </citation>
    <scope>NUCLEOTIDE SEQUENCE [LARGE SCALE GENOMIC DNA]</scope>
    <source>
        <strain evidence="2 3">MAFF 305830</strain>
    </source>
</reference>
<dbReference type="Proteomes" id="UP000054097">
    <property type="component" value="Unassembled WGS sequence"/>
</dbReference>
<keyword evidence="1" id="KW-0472">Membrane</keyword>
<proteinExistence type="predicted"/>
<evidence type="ECO:0000313" key="2">
    <source>
        <dbReference type="EMBL" id="KIM34559.1"/>
    </source>
</evidence>
<sequence length="374" mass="41328">MTLNTRELLALAGPVSYFALVIFLFALIITSLDLKKINSSAFSVIYALLALVSFLHTFTYILLDLKWSYHNYFDTLPYTVVGTPIERMSVWLMNTSIFKEIWVYGSDGIFNWWWLENLCIMTAGTWTVFLVSEGKVKNVPYLWAYMIIAQVVAVSTASSLFFLALSQRPTPTKVMPSKKDDDDINSVLPAFEPEPEVTAQTIVPVLLGLFTISTCPAPKSPDFLSNILILHALLFIPVLPTPFQTDYPRWLKMPTVNVYFAATALSLALRIQSTLFAASSLPEIGILEFAKAAFACLQSHPGMATFGWDTIYTTVLFLIWATFGDGTSKPKTKALIPVVTATAALGISFSGPMALGNVIDELFVQTEVTDAPVV</sequence>
<dbReference type="EMBL" id="KN824277">
    <property type="protein sequence ID" value="KIM34559.1"/>
    <property type="molecule type" value="Genomic_DNA"/>
</dbReference>